<dbReference type="InterPro" id="IPR018094">
    <property type="entry name" value="Thymidylate_kinase"/>
</dbReference>
<organism evidence="13 14">
    <name type="scientific">Jatrophihabitans lederbergiae</name>
    <dbReference type="NCBI Taxonomy" id="3075547"/>
    <lineage>
        <taxon>Bacteria</taxon>
        <taxon>Bacillati</taxon>
        <taxon>Actinomycetota</taxon>
        <taxon>Actinomycetes</taxon>
        <taxon>Jatrophihabitantales</taxon>
        <taxon>Jatrophihabitantaceae</taxon>
        <taxon>Jatrophihabitans</taxon>
    </lineage>
</organism>
<comment type="caution">
    <text evidence="13">The sequence shown here is derived from an EMBL/GenBank/DDBJ whole genome shotgun (WGS) entry which is preliminary data.</text>
</comment>
<dbReference type="PANTHER" id="PTHR10344">
    <property type="entry name" value="THYMIDYLATE KINASE"/>
    <property type="match status" value="1"/>
</dbReference>
<keyword evidence="7 10" id="KW-0418">Kinase</keyword>
<dbReference type="Proteomes" id="UP001183176">
    <property type="component" value="Unassembled WGS sequence"/>
</dbReference>
<feature type="region of interest" description="Disordered" evidence="11">
    <location>
        <begin position="191"/>
        <end position="210"/>
    </location>
</feature>
<evidence type="ECO:0000256" key="6">
    <source>
        <dbReference type="ARBA" id="ARBA00022741"/>
    </source>
</evidence>
<evidence type="ECO:0000256" key="4">
    <source>
        <dbReference type="ARBA" id="ARBA00022679"/>
    </source>
</evidence>
<keyword evidence="8 10" id="KW-0067">ATP-binding</keyword>
<reference evidence="14" key="1">
    <citation type="submission" date="2023-07" db="EMBL/GenBank/DDBJ databases">
        <title>30 novel species of actinomycetes from the DSMZ collection.</title>
        <authorList>
            <person name="Nouioui I."/>
        </authorList>
    </citation>
    <scope>NUCLEOTIDE SEQUENCE [LARGE SCALE GENOMIC DNA]</scope>
    <source>
        <strain evidence="14">DSM 44399</strain>
    </source>
</reference>
<evidence type="ECO:0000256" key="3">
    <source>
        <dbReference type="ARBA" id="ARBA00017144"/>
    </source>
</evidence>
<dbReference type="InterPro" id="IPR027417">
    <property type="entry name" value="P-loop_NTPase"/>
</dbReference>
<dbReference type="Gene3D" id="3.40.50.300">
    <property type="entry name" value="P-loop containing nucleotide triphosphate hydrolases"/>
    <property type="match status" value="1"/>
</dbReference>
<keyword evidence="4 10" id="KW-0808">Transferase</keyword>
<dbReference type="HAMAP" id="MF_00165">
    <property type="entry name" value="Thymidylate_kinase"/>
    <property type="match status" value="1"/>
</dbReference>
<dbReference type="EC" id="2.7.4.9" evidence="2 10"/>
<evidence type="ECO:0000256" key="1">
    <source>
        <dbReference type="ARBA" id="ARBA00009776"/>
    </source>
</evidence>
<evidence type="ECO:0000256" key="11">
    <source>
        <dbReference type="SAM" id="MobiDB-lite"/>
    </source>
</evidence>
<evidence type="ECO:0000256" key="9">
    <source>
        <dbReference type="ARBA" id="ARBA00048743"/>
    </source>
</evidence>
<dbReference type="EMBL" id="JAVREH010000014">
    <property type="protein sequence ID" value="MDT0262162.1"/>
    <property type="molecule type" value="Genomic_DNA"/>
</dbReference>
<keyword evidence="14" id="KW-1185">Reference proteome</keyword>
<dbReference type="SUPFAM" id="SSF52540">
    <property type="entry name" value="P-loop containing nucleoside triphosphate hydrolases"/>
    <property type="match status" value="1"/>
</dbReference>
<comment type="catalytic activity">
    <reaction evidence="9 10">
        <text>dTMP + ATP = dTDP + ADP</text>
        <dbReference type="Rhea" id="RHEA:13517"/>
        <dbReference type="ChEBI" id="CHEBI:30616"/>
        <dbReference type="ChEBI" id="CHEBI:58369"/>
        <dbReference type="ChEBI" id="CHEBI:63528"/>
        <dbReference type="ChEBI" id="CHEBI:456216"/>
        <dbReference type="EC" id="2.7.4.9"/>
    </reaction>
</comment>
<dbReference type="InterPro" id="IPR039430">
    <property type="entry name" value="Thymidylate_kin-like_dom"/>
</dbReference>
<dbReference type="CDD" id="cd01672">
    <property type="entry name" value="TMPK"/>
    <property type="match status" value="1"/>
</dbReference>
<dbReference type="InterPro" id="IPR018095">
    <property type="entry name" value="Thymidylate_kin_CS"/>
</dbReference>
<keyword evidence="6 10" id="KW-0547">Nucleotide-binding</keyword>
<name>A0ABU2JB29_9ACTN</name>
<gene>
    <name evidence="10 13" type="primary">tmk</name>
    <name evidence="13" type="ORF">RM423_12240</name>
</gene>
<comment type="similarity">
    <text evidence="1 10">Belongs to the thymidylate kinase family.</text>
</comment>
<evidence type="ECO:0000313" key="14">
    <source>
        <dbReference type="Proteomes" id="UP001183176"/>
    </source>
</evidence>
<feature type="compositionally biased region" description="Basic and acidic residues" evidence="11">
    <location>
        <begin position="201"/>
        <end position="210"/>
    </location>
</feature>
<protein>
    <recommendedName>
        <fullName evidence="3 10">Thymidylate kinase</fullName>
        <ecNumber evidence="2 10">2.7.4.9</ecNumber>
    </recommendedName>
    <alternativeName>
        <fullName evidence="10">dTMP kinase</fullName>
    </alternativeName>
</protein>
<comment type="caution">
    <text evidence="10">Lacks conserved residue(s) required for the propagation of feature annotation.</text>
</comment>
<evidence type="ECO:0000313" key="13">
    <source>
        <dbReference type="EMBL" id="MDT0262162.1"/>
    </source>
</evidence>
<dbReference type="GO" id="GO:0004798">
    <property type="term" value="F:dTMP kinase activity"/>
    <property type="evidence" value="ECO:0007669"/>
    <property type="project" value="UniProtKB-EC"/>
</dbReference>
<dbReference type="NCBIfam" id="TIGR00041">
    <property type="entry name" value="DTMP_kinase"/>
    <property type="match status" value="1"/>
</dbReference>
<feature type="domain" description="Thymidylate kinase-like" evidence="12">
    <location>
        <begin position="3"/>
        <end position="178"/>
    </location>
</feature>
<evidence type="ECO:0000256" key="10">
    <source>
        <dbReference type="HAMAP-Rule" id="MF_00165"/>
    </source>
</evidence>
<accession>A0ABU2JB29</accession>
<dbReference type="PANTHER" id="PTHR10344:SF4">
    <property type="entry name" value="UMP-CMP KINASE 2, MITOCHONDRIAL"/>
    <property type="match status" value="1"/>
</dbReference>
<keyword evidence="5 10" id="KW-0545">Nucleotide biosynthesis</keyword>
<evidence type="ECO:0000256" key="2">
    <source>
        <dbReference type="ARBA" id="ARBA00012980"/>
    </source>
</evidence>
<dbReference type="Pfam" id="PF02223">
    <property type="entry name" value="Thymidylate_kin"/>
    <property type="match status" value="1"/>
</dbReference>
<proteinExistence type="inferred from homology"/>
<evidence type="ECO:0000259" key="12">
    <source>
        <dbReference type="Pfam" id="PF02223"/>
    </source>
</evidence>
<evidence type="ECO:0000256" key="8">
    <source>
        <dbReference type="ARBA" id="ARBA00022840"/>
    </source>
</evidence>
<evidence type="ECO:0000256" key="7">
    <source>
        <dbReference type="ARBA" id="ARBA00022777"/>
    </source>
</evidence>
<comment type="function">
    <text evidence="10">Phosphorylation of dTMP to form dTDP in both de novo and salvage pathways of dTTP synthesis.</text>
</comment>
<dbReference type="PROSITE" id="PS01331">
    <property type="entry name" value="THYMIDYLATE_KINASE"/>
    <property type="match status" value="1"/>
</dbReference>
<sequence length="210" mass="22726">MSALAPSLRTAGHPVLVTHEPGATPIGRQIRKLLLETDAPIAPRSEALLFAADRAHHVSTVIRPALERGEVVITDRFVDSSLAYQGAGRTLSVDEVAKLSRWATEGLVPHLTVLLDVPVTVGLARAGNRAGGLGLDRLERETLVFHERVREGFQKLAAAEPQRYLVLDATLPQAELATTIEAAVTRMLSYQRSAGPPKSAEPPETRRRVT</sequence>
<evidence type="ECO:0000256" key="5">
    <source>
        <dbReference type="ARBA" id="ARBA00022727"/>
    </source>
</evidence>
<dbReference type="RefSeq" id="WP_311423343.1">
    <property type="nucleotide sequence ID" value="NZ_JAVREH010000014.1"/>
</dbReference>